<feature type="compositionally biased region" description="Polar residues" evidence="1">
    <location>
        <begin position="100"/>
        <end position="115"/>
    </location>
</feature>
<feature type="compositionally biased region" description="Polar residues" evidence="1">
    <location>
        <begin position="202"/>
        <end position="211"/>
    </location>
</feature>
<feature type="compositionally biased region" description="Low complexity" evidence="1">
    <location>
        <begin position="116"/>
        <end position="133"/>
    </location>
</feature>
<sequence length="899" mass="100036">MNFLKKAKAQAKGAVQDAQGMYDQYKQQQQQQGYQPQQGSYQPAQGHQHLQQGYQQPQPGYAQQQQSYSPHNVHQQPSQGYQPSHQAPQQPYYQGQQAYSPTGYQHDQYGGHNQHQAVSYQQAPPQQSYQPVPGQSETHPPGLPSSPPTGQPYDMSSLSQALPSTTHPEPAPHPSPYSQPPPHQYQAPPLHQISPAAPSPATHITTNNEISGPTHVGYFTQSNADKPLAPMPSGSEKCPRNEAASVDRIQFYVFQPHVLSQVRPRLDRDNFSVCTACFLAYVSPHPNLASHFEPRKKTEAHPDAPQASFEKLYCDFALPTVRQIFYQQCLPRSTVMPLLEFAKYAVTLPACEGAFVDQSVEYYESRGGDGFGCCKTCFEWFIRGTAFERDISLKTPTGEWFCDIGSRGYVFRALVAELEQQRPDFKQFSSKAKQRNSLPLCPGVGSPIAPEGSEGPHFTYEAVNDKSGVFCQACFWDKVHGTSMEPFFNVYTNLDQQHYGVIQCDLAGLPESFAMKAAIRAGDDEVWRRCVVGRLTLPNCEGVQCVDEEALQSQDASAAQWYCFTEYPSIEVCPFCYCATVDILGASSLFSPITRPLRPGVLRMCYLAQAENLDADVSNAANFENTLVWRGTMLRNWLHQGYDWHGNFYGLKHVAKAIASWPPPCNSGFKAWKPINGRRWYGNGFYAEGDENKTGIRVCEECFTHYIKDTPLEWFVGTDLTDQVNASLPNGYICCTMTRRSRDELHAVCEKGDFHQFSRYWAARKDCEDRRKAIEERCEIQAKKQQVALNALNAQNQLAYINLMQGLTANTNATIMGIGGSVAEAASPDYGQRYGNSAVGHGYLTAAGANAAQARIDAANLSQQGVSLATFQPTGDTWQDTQQLLAISKAVDAEWNAIR</sequence>
<protein>
    <submittedName>
        <fullName evidence="2">Uncharacterized protein</fullName>
    </submittedName>
</protein>
<gene>
    <name evidence="2" type="ORF">AK830_g7862</name>
</gene>
<feature type="compositionally biased region" description="Pro residues" evidence="1">
    <location>
        <begin position="169"/>
        <end position="183"/>
    </location>
</feature>
<dbReference type="AlphaFoldDB" id="A0A0P7BE75"/>
<comment type="caution">
    <text evidence="2">The sequence shown here is derived from an EMBL/GenBank/DDBJ whole genome shotgun (WGS) entry which is preliminary data.</text>
</comment>
<keyword evidence="3" id="KW-1185">Reference proteome</keyword>
<dbReference type="OrthoDB" id="5324692at2759"/>
<evidence type="ECO:0000313" key="2">
    <source>
        <dbReference type="EMBL" id="KPM38694.1"/>
    </source>
</evidence>
<reference evidence="2 3" key="1">
    <citation type="submission" date="2015-09" db="EMBL/GenBank/DDBJ databases">
        <title>Draft genome of a European isolate of the apple canker pathogen Neonectria ditissima.</title>
        <authorList>
            <person name="Gomez-Cortecero A."/>
            <person name="Harrison R.J."/>
            <person name="Armitage A.D."/>
        </authorList>
    </citation>
    <scope>NUCLEOTIDE SEQUENCE [LARGE SCALE GENOMIC DNA]</scope>
    <source>
        <strain evidence="2 3">R09/05</strain>
    </source>
</reference>
<accession>A0A0P7BE75</accession>
<feature type="region of interest" description="Disordered" evidence="1">
    <location>
        <begin position="1"/>
        <end position="240"/>
    </location>
</feature>
<name>A0A0P7BE75_9HYPO</name>
<feature type="compositionally biased region" description="Polar residues" evidence="1">
    <location>
        <begin position="67"/>
        <end position="85"/>
    </location>
</feature>
<evidence type="ECO:0000313" key="3">
    <source>
        <dbReference type="Proteomes" id="UP000050424"/>
    </source>
</evidence>
<proteinExistence type="predicted"/>
<organism evidence="2 3">
    <name type="scientific">Neonectria ditissima</name>
    <dbReference type="NCBI Taxonomy" id="78410"/>
    <lineage>
        <taxon>Eukaryota</taxon>
        <taxon>Fungi</taxon>
        <taxon>Dikarya</taxon>
        <taxon>Ascomycota</taxon>
        <taxon>Pezizomycotina</taxon>
        <taxon>Sordariomycetes</taxon>
        <taxon>Hypocreomycetidae</taxon>
        <taxon>Hypocreales</taxon>
        <taxon>Nectriaceae</taxon>
        <taxon>Neonectria</taxon>
    </lineage>
</organism>
<feature type="compositionally biased region" description="Pro residues" evidence="1">
    <location>
        <begin position="141"/>
        <end position="150"/>
    </location>
</feature>
<dbReference type="Proteomes" id="UP000050424">
    <property type="component" value="Unassembled WGS sequence"/>
</dbReference>
<feature type="compositionally biased region" description="Low complexity" evidence="1">
    <location>
        <begin position="10"/>
        <end position="66"/>
    </location>
</feature>
<evidence type="ECO:0000256" key="1">
    <source>
        <dbReference type="SAM" id="MobiDB-lite"/>
    </source>
</evidence>
<dbReference type="EMBL" id="LKCW01000127">
    <property type="protein sequence ID" value="KPM38694.1"/>
    <property type="molecule type" value="Genomic_DNA"/>
</dbReference>
<feature type="compositionally biased region" description="Low complexity" evidence="1">
    <location>
        <begin position="86"/>
        <end position="99"/>
    </location>
</feature>